<dbReference type="NCBIfam" id="NF009044">
    <property type="entry name" value="PRK12378.1"/>
    <property type="match status" value="1"/>
</dbReference>
<dbReference type="Gene3D" id="1.10.10.200">
    <property type="match status" value="1"/>
</dbReference>
<keyword evidence="4 6" id="KW-0238">DNA-binding</keyword>
<evidence type="ECO:0000256" key="6">
    <source>
        <dbReference type="HAMAP-Rule" id="MF_00693"/>
    </source>
</evidence>
<dbReference type="AlphaFoldDB" id="A0A1H9VC65"/>
<dbReference type="STRING" id="1464123.SAMN05444126_11958"/>
<dbReference type="NCBIfam" id="TIGR01033">
    <property type="entry name" value="YebC/PmpR family DNA-binding transcriptional regulator"/>
    <property type="match status" value="1"/>
</dbReference>
<dbReference type="GO" id="GO:0006355">
    <property type="term" value="P:regulation of DNA-templated transcription"/>
    <property type="evidence" value="ECO:0007669"/>
    <property type="project" value="UniProtKB-UniRule"/>
</dbReference>
<keyword evidence="11" id="KW-1185">Reference proteome</keyword>
<evidence type="ECO:0000313" key="11">
    <source>
        <dbReference type="Proteomes" id="UP000199318"/>
    </source>
</evidence>
<dbReference type="Proteomes" id="UP000199318">
    <property type="component" value="Unassembled WGS sequence"/>
</dbReference>
<evidence type="ECO:0000259" key="8">
    <source>
        <dbReference type="Pfam" id="PF01709"/>
    </source>
</evidence>
<dbReference type="FunFam" id="3.30.70.980:FF:000002">
    <property type="entry name" value="Probable transcriptional regulatory protein YebC"/>
    <property type="match status" value="1"/>
</dbReference>
<dbReference type="InterPro" id="IPR002876">
    <property type="entry name" value="Transcrip_reg_TACO1-like"/>
</dbReference>
<dbReference type="RefSeq" id="WP_093073668.1">
    <property type="nucleotide sequence ID" value="NZ_BJVE01000004.1"/>
</dbReference>
<dbReference type="EMBL" id="FOGV01000019">
    <property type="protein sequence ID" value="SES19178.1"/>
    <property type="molecule type" value="Genomic_DNA"/>
</dbReference>
<accession>A0A1H9VC65</accession>
<dbReference type="GO" id="GO:0005829">
    <property type="term" value="C:cytosol"/>
    <property type="evidence" value="ECO:0007669"/>
    <property type="project" value="TreeGrafter"/>
</dbReference>
<dbReference type="OrthoDB" id="9781053at2"/>
<dbReference type="GO" id="GO:0003677">
    <property type="term" value="F:DNA binding"/>
    <property type="evidence" value="ECO:0007669"/>
    <property type="project" value="UniProtKB-UniRule"/>
</dbReference>
<keyword evidence="2 6" id="KW-0963">Cytoplasm</keyword>
<comment type="similarity">
    <text evidence="1 6">Belongs to the TACO1 family.</text>
</comment>
<dbReference type="Gene3D" id="3.30.70.980">
    <property type="match status" value="2"/>
</dbReference>
<dbReference type="InterPro" id="IPR026564">
    <property type="entry name" value="Transcrip_reg_TACO1-like_dom3"/>
</dbReference>
<evidence type="ECO:0000313" key="10">
    <source>
        <dbReference type="EMBL" id="SES19178.1"/>
    </source>
</evidence>
<organism evidence="10 11">
    <name type="scientific">Salisediminibacterium halotolerans</name>
    <dbReference type="NCBI Taxonomy" id="517425"/>
    <lineage>
        <taxon>Bacteria</taxon>
        <taxon>Bacillati</taxon>
        <taxon>Bacillota</taxon>
        <taxon>Bacilli</taxon>
        <taxon>Bacillales</taxon>
        <taxon>Bacillaceae</taxon>
        <taxon>Salisediminibacterium</taxon>
    </lineage>
</organism>
<dbReference type="SUPFAM" id="SSF75625">
    <property type="entry name" value="YebC-like"/>
    <property type="match status" value="1"/>
</dbReference>
<dbReference type="Pfam" id="PF20772">
    <property type="entry name" value="TACO1_YebC_N"/>
    <property type="match status" value="1"/>
</dbReference>
<evidence type="ECO:0000256" key="7">
    <source>
        <dbReference type="SAM" id="MobiDB-lite"/>
    </source>
</evidence>
<feature type="region of interest" description="Disordered" evidence="7">
    <location>
        <begin position="1"/>
        <end position="21"/>
    </location>
</feature>
<dbReference type="PANTHER" id="PTHR12532">
    <property type="entry name" value="TRANSLATIONAL ACTIVATOR OF CYTOCHROME C OXIDASE 1"/>
    <property type="match status" value="1"/>
</dbReference>
<feature type="domain" description="TACO1/YebC-like N-terminal" evidence="9">
    <location>
        <begin position="5"/>
        <end position="76"/>
    </location>
</feature>
<evidence type="ECO:0000256" key="5">
    <source>
        <dbReference type="ARBA" id="ARBA00023163"/>
    </source>
</evidence>
<proteinExistence type="inferred from homology"/>
<evidence type="ECO:0000256" key="3">
    <source>
        <dbReference type="ARBA" id="ARBA00023015"/>
    </source>
</evidence>
<evidence type="ECO:0000256" key="4">
    <source>
        <dbReference type="ARBA" id="ARBA00023125"/>
    </source>
</evidence>
<dbReference type="InterPro" id="IPR048300">
    <property type="entry name" value="TACO1_YebC-like_2nd/3rd_dom"/>
</dbReference>
<evidence type="ECO:0000256" key="2">
    <source>
        <dbReference type="ARBA" id="ARBA00022490"/>
    </source>
</evidence>
<keyword evidence="5 6" id="KW-0804">Transcription</keyword>
<dbReference type="Pfam" id="PF01709">
    <property type="entry name" value="Transcrip_reg"/>
    <property type="match status" value="1"/>
</dbReference>
<comment type="subcellular location">
    <subcellularLocation>
        <location evidence="6">Cytoplasm</location>
    </subcellularLocation>
</comment>
<evidence type="ECO:0000256" key="1">
    <source>
        <dbReference type="ARBA" id="ARBA00008724"/>
    </source>
</evidence>
<dbReference type="HAMAP" id="MF_00693">
    <property type="entry name" value="Transcrip_reg_TACO1"/>
    <property type="match status" value="1"/>
</dbReference>
<name>A0A1H9VC65_9BACI</name>
<sequence>MAGHSKWHNIKHRKAHQDKKKGKIFTKLTKEIHQAVRQGGDDPYTNYPLKLAIDKAKQNNLPNENIERTIQKASGNVDGIDYEEITYEGYAPHGVAVFVEALTENRNRTAAEVRLQFNKNGGNLGEDGCVAFMFHRKGQLMIEKDEATDEEQLMLEAIEAGADDVQVEDEYVQIITVPDAFQDVKDSLEQAGYAFEFAEVTQIPDIYADLDDQQAEEAHKLIEALEDLDDVQNVYHNLV</sequence>
<dbReference type="NCBIfam" id="NF001030">
    <property type="entry name" value="PRK00110.1"/>
    <property type="match status" value="1"/>
</dbReference>
<dbReference type="PANTHER" id="PTHR12532:SF6">
    <property type="entry name" value="TRANSCRIPTIONAL REGULATORY PROTEIN YEBC-RELATED"/>
    <property type="match status" value="1"/>
</dbReference>
<dbReference type="InterPro" id="IPR029072">
    <property type="entry name" value="YebC-like"/>
</dbReference>
<evidence type="ECO:0000259" key="9">
    <source>
        <dbReference type="Pfam" id="PF20772"/>
    </source>
</evidence>
<feature type="domain" description="TACO1/YebC-like second and third" evidence="8">
    <location>
        <begin position="82"/>
        <end position="238"/>
    </location>
</feature>
<keyword evidence="3 6" id="KW-0805">Transcription regulation</keyword>
<comment type="caution">
    <text evidence="10">The sequence shown here is derived from an EMBL/GenBank/DDBJ whole genome shotgun (WGS) entry which is preliminary data.</text>
</comment>
<dbReference type="InterPro" id="IPR049083">
    <property type="entry name" value="TACO1_YebC_N"/>
</dbReference>
<reference evidence="11" key="1">
    <citation type="submission" date="2016-10" db="EMBL/GenBank/DDBJ databases">
        <authorList>
            <person name="de Groot N.N."/>
        </authorList>
    </citation>
    <scope>NUCLEOTIDE SEQUENCE [LARGE SCALE GENOMIC DNA]</scope>
    <source>
        <strain evidence="11">10nlg</strain>
    </source>
</reference>
<dbReference type="InterPro" id="IPR017856">
    <property type="entry name" value="Integrase-like_N"/>
</dbReference>
<protein>
    <recommendedName>
        <fullName evidence="6">Probable transcriptional regulatory protein SAMN05444126_11958</fullName>
    </recommendedName>
</protein>
<dbReference type="FunFam" id="1.10.10.200:FF:000002">
    <property type="entry name" value="Probable transcriptional regulatory protein CLM62_37755"/>
    <property type="match status" value="1"/>
</dbReference>
<gene>
    <name evidence="10" type="ORF">SAMN05444126_11958</name>
</gene>